<dbReference type="OrthoDB" id="356681at2"/>
<accession>F5T1I8</accession>
<protein>
    <submittedName>
        <fullName evidence="2">Ser/Thr protein phosphatase family protein</fullName>
    </submittedName>
</protein>
<dbReference type="AlphaFoldDB" id="F5T1I8"/>
<sequence>MKLQLFSDLHLETMPSVGYSIPVMDSDAIILAGDIHLGSYGIDWAAEIADKHQKPVIYIAGNHEYYRREYYKLTQELREFADGIDNLYFLEKNSIELFGVRLLGTTLWTNYRAEYGNSEKKKYQQYAAQITDHRLIKFRDKLFTPEDAFQLHLESIRWLSDELDKPFDGKTIVITHHAPSLKCVHPYYGMDNISPAFISDLEDYVLKVDLWCYGHTHANLDMRIGNCRLVSNQRGYREERLPVKFDSSLVIEV</sequence>
<evidence type="ECO:0000259" key="1">
    <source>
        <dbReference type="Pfam" id="PF00149"/>
    </source>
</evidence>
<dbReference type="Proteomes" id="UP000003544">
    <property type="component" value="Unassembled WGS sequence"/>
</dbReference>
<dbReference type="Gene3D" id="3.60.21.10">
    <property type="match status" value="1"/>
</dbReference>
<evidence type="ECO:0000313" key="2">
    <source>
        <dbReference type="EMBL" id="EGL53084.1"/>
    </source>
</evidence>
<dbReference type="SUPFAM" id="SSF56300">
    <property type="entry name" value="Metallo-dependent phosphatases"/>
    <property type="match status" value="1"/>
</dbReference>
<feature type="domain" description="Calcineurin-like phosphoesterase" evidence="1">
    <location>
        <begin position="24"/>
        <end position="218"/>
    </location>
</feature>
<reference evidence="2 3" key="1">
    <citation type="journal article" date="2011" name="J. Bacteriol.">
        <title>Draft genome sequence of Methylophaga aminisulfidivorans MP T.</title>
        <authorList>
            <person name="Han G.H."/>
            <person name="Kim W."/>
            <person name="Chun J."/>
            <person name="Kim S.W."/>
        </authorList>
    </citation>
    <scope>NUCLEOTIDE SEQUENCE [LARGE SCALE GENOMIC DNA]</scope>
    <source>
        <strain evidence="3">MP(T)</strain>
    </source>
</reference>
<dbReference type="STRING" id="1026882.MAMP_00281"/>
<keyword evidence="3" id="KW-1185">Reference proteome</keyword>
<dbReference type="GO" id="GO:0016787">
    <property type="term" value="F:hydrolase activity"/>
    <property type="evidence" value="ECO:0007669"/>
    <property type="project" value="InterPro"/>
</dbReference>
<comment type="caution">
    <text evidence="2">The sequence shown here is derived from an EMBL/GenBank/DDBJ whole genome shotgun (WGS) entry which is preliminary data.</text>
</comment>
<dbReference type="PANTHER" id="PTHR37844">
    <property type="entry name" value="SER/THR PROTEIN PHOSPHATASE SUPERFAMILY (AFU_ORTHOLOGUE AFUA_1G14840)"/>
    <property type="match status" value="1"/>
</dbReference>
<evidence type="ECO:0000313" key="3">
    <source>
        <dbReference type="Proteomes" id="UP000003544"/>
    </source>
</evidence>
<dbReference type="Pfam" id="PF00149">
    <property type="entry name" value="Metallophos"/>
    <property type="match status" value="1"/>
</dbReference>
<dbReference type="EMBL" id="AFIG01000003">
    <property type="protein sequence ID" value="EGL53084.1"/>
    <property type="molecule type" value="Genomic_DNA"/>
</dbReference>
<name>F5T1I8_9GAMM</name>
<dbReference type="RefSeq" id="WP_007146334.1">
    <property type="nucleotide sequence ID" value="NZ_AFIG01000003.1"/>
</dbReference>
<organism evidence="2 3">
    <name type="scientific">Methylophaga aminisulfidivorans MP</name>
    <dbReference type="NCBI Taxonomy" id="1026882"/>
    <lineage>
        <taxon>Bacteria</taxon>
        <taxon>Pseudomonadati</taxon>
        <taxon>Pseudomonadota</taxon>
        <taxon>Gammaproteobacteria</taxon>
        <taxon>Thiotrichales</taxon>
        <taxon>Piscirickettsiaceae</taxon>
        <taxon>Methylophaga</taxon>
    </lineage>
</organism>
<dbReference type="InterPro" id="IPR004843">
    <property type="entry name" value="Calcineurin-like_PHP"/>
</dbReference>
<dbReference type="PANTHER" id="PTHR37844:SF2">
    <property type="entry name" value="SER_THR PROTEIN PHOSPHATASE SUPERFAMILY (AFU_ORTHOLOGUE AFUA_1G14840)"/>
    <property type="match status" value="1"/>
</dbReference>
<dbReference type="eggNOG" id="COG1409">
    <property type="taxonomic scope" value="Bacteria"/>
</dbReference>
<proteinExistence type="predicted"/>
<gene>
    <name evidence="2" type="ORF">MAMP_00281</name>
</gene>
<dbReference type="InterPro" id="IPR029052">
    <property type="entry name" value="Metallo-depent_PP-like"/>
</dbReference>